<dbReference type="PROSITE" id="PS00072">
    <property type="entry name" value="ACYL_COA_DH_1"/>
    <property type="match status" value="1"/>
</dbReference>
<dbReference type="Pfam" id="PF02771">
    <property type="entry name" value="Acyl-CoA_dh_N"/>
    <property type="match status" value="1"/>
</dbReference>
<dbReference type="InterPro" id="IPR013786">
    <property type="entry name" value="AcylCoA_DH/ox_N"/>
</dbReference>
<organism evidence="9 10">
    <name type="scientific">Streptosporangium amethystogenes subsp. fukuiense</name>
    <dbReference type="NCBI Taxonomy" id="698418"/>
    <lineage>
        <taxon>Bacteria</taxon>
        <taxon>Bacillati</taxon>
        <taxon>Actinomycetota</taxon>
        <taxon>Actinomycetes</taxon>
        <taxon>Streptosporangiales</taxon>
        <taxon>Streptosporangiaceae</taxon>
        <taxon>Streptosporangium</taxon>
    </lineage>
</organism>
<dbReference type="Gene3D" id="1.20.140.10">
    <property type="entry name" value="Butyryl-CoA Dehydrogenase, subunit A, domain 3"/>
    <property type="match status" value="1"/>
</dbReference>
<dbReference type="SUPFAM" id="SSF56645">
    <property type="entry name" value="Acyl-CoA dehydrogenase NM domain-like"/>
    <property type="match status" value="1"/>
</dbReference>
<dbReference type="Gene3D" id="2.40.110.10">
    <property type="entry name" value="Butyryl-CoA Dehydrogenase, subunit A, domain 2"/>
    <property type="match status" value="1"/>
</dbReference>
<dbReference type="PIRSF" id="PIRSF016578">
    <property type="entry name" value="HsaA"/>
    <property type="match status" value="1"/>
</dbReference>
<comment type="similarity">
    <text evidence="2 5">Belongs to the acyl-CoA dehydrogenase family.</text>
</comment>
<dbReference type="GO" id="GO:0016491">
    <property type="term" value="F:oxidoreductase activity"/>
    <property type="evidence" value="ECO:0007669"/>
    <property type="project" value="UniProtKB-KW"/>
</dbReference>
<evidence type="ECO:0000256" key="5">
    <source>
        <dbReference type="RuleBase" id="RU362125"/>
    </source>
</evidence>
<dbReference type="RefSeq" id="WP_343976566.1">
    <property type="nucleotide sequence ID" value="NZ_BAAAGK010000139.1"/>
</dbReference>
<name>A0ABW2SUM4_9ACTN</name>
<evidence type="ECO:0000259" key="8">
    <source>
        <dbReference type="Pfam" id="PF02771"/>
    </source>
</evidence>
<comment type="cofactor">
    <cofactor evidence="1 5">
        <name>FAD</name>
        <dbReference type="ChEBI" id="CHEBI:57692"/>
    </cofactor>
</comment>
<evidence type="ECO:0000256" key="1">
    <source>
        <dbReference type="ARBA" id="ARBA00001974"/>
    </source>
</evidence>
<feature type="domain" description="Acyl-CoA dehydrogenase/oxidase N-terminal" evidence="8">
    <location>
        <begin position="37"/>
        <end position="147"/>
    </location>
</feature>
<dbReference type="InterPro" id="IPR009075">
    <property type="entry name" value="AcylCo_DH/oxidase_C"/>
</dbReference>
<keyword evidence="10" id="KW-1185">Reference proteome</keyword>
<keyword evidence="4 5" id="KW-0274">FAD</keyword>
<evidence type="ECO:0000256" key="3">
    <source>
        <dbReference type="ARBA" id="ARBA00022630"/>
    </source>
</evidence>
<dbReference type="Gene3D" id="1.10.540.10">
    <property type="entry name" value="Acyl-CoA dehydrogenase/oxidase, N-terminal domain"/>
    <property type="match status" value="1"/>
</dbReference>
<dbReference type="InterPro" id="IPR036250">
    <property type="entry name" value="AcylCo_DH-like_C"/>
</dbReference>
<dbReference type="InterPro" id="IPR046373">
    <property type="entry name" value="Acyl-CoA_Oxase/DH_mid-dom_sf"/>
</dbReference>
<dbReference type="InterPro" id="IPR006091">
    <property type="entry name" value="Acyl-CoA_Oxase/DH_mid-dom"/>
</dbReference>
<gene>
    <name evidence="9" type="ORF">ACFQVD_03845</name>
</gene>
<dbReference type="PANTHER" id="PTHR43884">
    <property type="entry name" value="ACYL-COA DEHYDROGENASE"/>
    <property type="match status" value="1"/>
</dbReference>
<evidence type="ECO:0000313" key="9">
    <source>
        <dbReference type="EMBL" id="MFC7599241.1"/>
    </source>
</evidence>
<feature type="domain" description="Acyl-CoA oxidase/dehydrogenase middle" evidence="7">
    <location>
        <begin position="153"/>
        <end position="248"/>
    </location>
</feature>
<accession>A0ABW2SUM4</accession>
<evidence type="ECO:0000256" key="2">
    <source>
        <dbReference type="ARBA" id="ARBA00009347"/>
    </source>
</evidence>
<dbReference type="InterPro" id="IPR037069">
    <property type="entry name" value="AcylCoA_DH/ox_N_sf"/>
</dbReference>
<keyword evidence="5 9" id="KW-0560">Oxidoreductase</keyword>
<dbReference type="Proteomes" id="UP001596514">
    <property type="component" value="Unassembled WGS sequence"/>
</dbReference>
<evidence type="ECO:0000256" key="4">
    <source>
        <dbReference type="ARBA" id="ARBA00022827"/>
    </source>
</evidence>
<dbReference type="PANTHER" id="PTHR43884:SF12">
    <property type="entry name" value="ISOVALERYL-COA DEHYDROGENASE, MITOCHONDRIAL-RELATED"/>
    <property type="match status" value="1"/>
</dbReference>
<protein>
    <submittedName>
        <fullName evidence="9">Acyl-CoA dehydrogenase family protein</fullName>
        <ecNumber evidence="9">1.-.-.-</ecNumber>
    </submittedName>
</protein>
<evidence type="ECO:0000313" key="10">
    <source>
        <dbReference type="Proteomes" id="UP001596514"/>
    </source>
</evidence>
<dbReference type="Pfam" id="PF00441">
    <property type="entry name" value="Acyl-CoA_dh_1"/>
    <property type="match status" value="1"/>
</dbReference>
<sequence length="417" mass="45904">MSLRHLVKYLQQARTGPLTPLRDRFPRKDLVMDFELNEEQQLFRRTLREYVDKEIVPVAPEWERTGRYPTEIVEGFQRMGLFGITIPEEYGGLALDRVSFALVFEEIARGWMGVAGVLGSHSLAAWMIATHGTEEQRSAYLPDLATGVRRTGIALTEPAAGTDLQGIQTRAVRDGDHYVINGTKTWITNARHADPMPVLVKTSLTDPAHRGMSIILVEAGTPGYTVSRDLPKLGYKGTETCEIVLQDVRVPASALLGGVEGRGMQQALSALELGRVNIAARAVGVSQCAYDAALSYSRERHAFGRPISDFQAIQLKLADMATDIQAARLLTYWAAVRSENGAVNSEAAMAKYFASEVALRTTMEAMRIHGGYGYSQEFVLERLYRDAPLMAIGEGTNDIQRMVIAKALISGTAKVGW</sequence>
<dbReference type="InterPro" id="IPR009100">
    <property type="entry name" value="AcylCoA_DH/oxidase_NM_dom_sf"/>
</dbReference>
<dbReference type="InterPro" id="IPR006089">
    <property type="entry name" value="Acyl-CoA_DH_CS"/>
</dbReference>
<dbReference type="Pfam" id="PF02770">
    <property type="entry name" value="Acyl-CoA_dh_M"/>
    <property type="match status" value="1"/>
</dbReference>
<evidence type="ECO:0000259" key="6">
    <source>
        <dbReference type="Pfam" id="PF00441"/>
    </source>
</evidence>
<dbReference type="EC" id="1.-.-.-" evidence="9"/>
<feature type="domain" description="Acyl-CoA dehydrogenase/oxidase C-terminal" evidence="6">
    <location>
        <begin position="261"/>
        <end position="408"/>
    </location>
</feature>
<dbReference type="EMBL" id="JBHTEE010000001">
    <property type="protein sequence ID" value="MFC7599241.1"/>
    <property type="molecule type" value="Genomic_DNA"/>
</dbReference>
<comment type="caution">
    <text evidence="9">The sequence shown here is derived from an EMBL/GenBank/DDBJ whole genome shotgun (WGS) entry which is preliminary data.</text>
</comment>
<proteinExistence type="inferred from homology"/>
<evidence type="ECO:0000259" key="7">
    <source>
        <dbReference type="Pfam" id="PF02770"/>
    </source>
</evidence>
<reference evidence="10" key="1">
    <citation type="journal article" date="2019" name="Int. J. Syst. Evol. Microbiol.">
        <title>The Global Catalogue of Microorganisms (GCM) 10K type strain sequencing project: providing services to taxonomists for standard genome sequencing and annotation.</title>
        <authorList>
            <consortium name="The Broad Institute Genomics Platform"/>
            <consortium name="The Broad Institute Genome Sequencing Center for Infectious Disease"/>
            <person name="Wu L."/>
            <person name="Ma J."/>
        </authorList>
    </citation>
    <scope>NUCLEOTIDE SEQUENCE [LARGE SCALE GENOMIC DNA]</scope>
    <source>
        <strain evidence="10">JCM 10083</strain>
    </source>
</reference>
<dbReference type="SUPFAM" id="SSF47203">
    <property type="entry name" value="Acyl-CoA dehydrogenase C-terminal domain-like"/>
    <property type="match status" value="1"/>
</dbReference>
<keyword evidence="3 5" id="KW-0285">Flavoprotein</keyword>